<sequence>MSLFKRPAWSQNVTAADDSSDEDNDDGNGQETSGAGLFSHSSSFMSIMKDSERQKKLQEEKKSEREKRQQEKSAEKAERKAETKRTSSGEGAETDDKGELKKRRINSEDSAALLGMIGVVSPSKTKVRSESKETVDSDDDADTTTPTTATALDGQSFVAREKGKAPEGRHTRANQVTLSDDEDVQFVSEVPRQARSPAVPAEEEDSDPELAELSRKARARHNAQQTDRSDRAAGSKDQEQAARPAPILPDATIKIFISSPIEGTAPLIIYRKLSQRLQEVREVWCAKQKFSKEFSAKVFLTHRGHRLYDLTFCRSLGLEADEHGRVTRIDDRTQDGVDSVHVEAMTEELFKKFKSAKALQAQGVQEVAEDEPTTAAAETAQDAPPGQQYVRVVIRARGHDDFKVLVKPDTVISKITKAAKKTFKLPEEQAVYLEFDGDRLSPSDQVQDTEIEDMNVLDLHLEG</sequence>
<dbReference type="Proteomes" id="UP000504637">
    <property type="component" value="Unplaced"/>
</dbReference>
<evidence type="ECO:0000256" key="1">
    <source>
        <dbReference type="SAM" id="MobiDB-lite"/>
    </source>
</evidence>
<dbReference type="CDD" id="cd17080">
    <property type="entry name" value="Ubl_SLD2_Esc2_like"/>
    <property type="match status" value="1"/>
</dbReference>
<reference evidence="4" key="2">
    <citation type="submission" date="2020-04" db="EMBL/GenBank/DDBJ databases">
        <authorList>
            <consortium name="NCBI Genome Project"/>
        </authorList>
    </citation>
    <scope>NUCLEOTIDE SEQUENCE</scope>
    <source>
        <strain evidence="4">CBS 342.82</strain>
    </source>
</reference>
<gene>
    <name evidence="4" type="ORF">K489DRAFT_408584</name>
</gene>
<dbReference type="InterPro" id="IPR029071">
    <property type="entry name" value="Ubiquitin-like_domsf"/>
</dbReference>
<evidence type="ECO:0000259" key="2">
    <source>
        <dbReference type="Pfam" id="PF11976"/>
    </source>
</evidence>
<dbReference type="OrthoDB" id="3365399at2759"/>
<evidence type="ECO:0000313" key="3">
    <source>
        <dbReference type="Proteomes" id="UP000504637"/>
    </source>
</evidence>
<dbReference type="Pfam" id="PF11976">
    <property type="entry name" value="Rad60-SLD"/>
    <property type="match status" value="1"/>
</dbReference>
<reference evidence="4" key="3">
    <citation type="submission" date="2025-08" db="UniProtKB">
        <authorList>
            <consortium name="RefSeq"/>
        </authorList>
    </citation>
    <scope>IDENTIFICATION</scope>
    <source>
        <strain evidence="4">CBS 342.82</strain>
    </source>
</reference>
<accession>A0A6J3MBF6</accession>
<name>A0A6J3MBF6_9PEZI</name>
<organism evidence="4">
    <name type="scientific">Dissoconium aciculare CBS 342.82</name>
    <dbReference type="NCBI Taxonomy" id="1314786"/>
    <lineage>
        <taxon>Eukaryota</taxon>
        <taxon>Fungi</taxon>
        <taxon>Dikarya</taxon>
        <taxon>Ascomycota</taxon>
        <taxon>Pezizomycotina</taxon>
        <taxon>Dothideomycetes</taxon>
        <taxon>Dothideomycetidae</taxon>
        <taxon>Mycosphaerellales</taxon>
        <taxon>Dissoconiaceae</taxon>
        <taxon>Dissoconium</taxon>
    </lineage>
</organism>
<feature type="compositionally biased region" description="Basic and acidic residues" evidence="1">
    <location>
        <begin position="49"/>
        <end position="87"/>
    </location>
</feature>
<feature type="compositionally biased region" description="Acidic residues" evidence="1">
    <location>
        <begin position="18"/>
        <end position="28"/>
    </location>
</feature>
<dbReference type="RefSeq" id="XP_033461203.1">
    <property type="nucleotide sequence ID" value="XM_033607492.1"/>
</dbReference>
<feature type="compositionally biased region" description="Basic and acidic residues" evidence="1">
    <location>
        <begin position="159"/>
        <end position="170"/>
    </location>
</feature>
<dbReference type="Gene3D" id="3.10.20.90">
    <property type="entry name" value="Phosphatidylinositol 3-kinase Catalytic Subunit, Chain A, domain 1"/>
    <property type="match status" value="1"/>
</dbReference>
<feature type="domain" description="Rad60/SUMO-like" evidence="2">
    <location>
        <begin position="391"/>
        <end position="459"/>
    </location>
</feature>
<proteinExistence type="predicted"/>
<evidence type="ECO:0000313" key="4">
    <source>
        <dbReference type="RefSeq" id="XP_033461203.1"/>
    </source>
</evidence>
<feature type="compositionally biased region" description="Acidic residues" evidence="1">
    <location>
        <begin position="201"/>
        <end position="210"/>
    </location>
</feature>
<dbReference type="InterPro" id="IPR022617">
    <property type="entry name" value="Rad60/SUMO-like_dom"/>
</dbReference>
<keyword evidence="3" id="KW-1185">Reference proteome</keyword>
<feature type="region of interest" description="Disordered" evidence="1">
    <location>
        <begin position="1"/>
        <end position="245"/>
    </location>
</feature>
<dbReference type="GeneID" id="54365292"/>
<dbReference type="AlphaFoldDB" id="A0A6J3MBF6"/>
<feature type="compositionally biased region" description="Basic and acidic residues" evidence="1">
    <location>
        <begin position="227"/>
        <end position="240"/>
    </location>
</feature>
<reference evidence="4" key="1">
    <citation type="submission" date="2020-01" db="EMBL/GenBank/DDBJ databases">
        <authorList>
            <consortium name="DOE Joint Genome Institute"/>
            <person name="Haridas S."/>
            <person name="Albert R."/>
            <person name="Binder M."/>
            <person name="Bloem J."/>
            <person name="Labutti K."/>
            <person name="Salamov A."/>
            <person name="Andreopoulos B."/>
            <person name="Baker S.E."/>
            <person name="Barry K."/>
            <person name="Bills G."/>
            <person name="Bluhm B.H."/>
            <person name="Cannon C."/>
            <person name="Castanera R."/>
            <person name="Culley D.E."/>
            <person name="Daum C."/>
            <person name="Ezra D."/>
            <person name="Gonzalez J.B."/>
            <person name="Henrissat B."/>
            <person name="Kuo A."/>
            <person name="Liang C."/>
            <person name="Lipzen A."/>
            <person name="Lutzoni F."/>
            <person name="Magnuson J."/>
            <person name="Mondo S."/>
            <person name="Nolan M."/>
            <person name="Ohm R."/>
            <person name="Pangilinan J."/>
            <person name="Park H.-J."/>
            <person name="Ramirez L."/>
            <person name="Alfaro M."/>
            <person name="Sun H."/>
            <person name="Tritt A."/>
            <person name="Yoshinaga Y."/>
            <person name="Zwiers L.-H."/>
            <person name="Turgeon B.G."/>
            <person name="Goodwin S.B."/>
            <person name="Spatafora J.W."/>
            <person name="Crous P.W."/>
            <person name="Grigoriev I.V."/>
        </authorList>
    </citation>
    <scope>NUCLEOTIDE SEQUENCE</scope>
    <source>
        <strain evidence="4">CBS 342.82</strain>
    </source>
</reference>
<feature type="compositionally biased region" description="Low complexity" evidence="1">
    <location>
        <begin position="143"/>
        <end position="153"/>
    </location>
</feature>
<dbReference type="SUPFAM" id="SSF54236">
    <property type="entry name" value="Ubiquitin-like"/>
    <property type="match status" value="1"/>
</dbReference>
<protein>
    <recommendedName>
        <fullName evidence="2">Rad60/SUMO-like domain-containing protein</fullName>
    </recommendedName>
</protein>